<accession>A0A182M9G7</accession>
<reference evidence="5" key="1">
    <citation type="submission" date="2013-09" db="EMBL/GenBank/DDBJ databases">
        <title>The Genome Sequence of Anopheles culicifacies species A.</title>
        <authorList>
            <consortium name="The Broad Institute Genomics Platform"/>
            <person name="Neafsey D.E."/>
            <person name="Besansky N."/>
            <person name="Howell P."/>
            <person name="Walton C."/>
            <person name="Young S.K."/>
            <person name="Zeng Q."/>
            <person name="Gargeya S."/>
            <person name="Fitzgerald M."/>
            <person name="Haas B."/>
            <person name="Abouelleil A."/>
            <person name="Allen A.W."/>
            <person name="Alvarado L."/>
            <person name="Arachchi H.M."/>
            <person name="Berlin A.M."/>
            <person name="Chapman S.B."/>
            <person name="Gainer-Dewar J."/>
            <person name="Goldberg J."/>
            <person name="Griggs A."/>
            <person name="Gujja S."/>
            <person name="Hansen M."/>
            <person name="Howarth C."/>
            <person name="Imamovic A."/>
            <person name="Ireland A."/>
            <person name="Larimer J."/>
            <person name="McCowan C."/>
            <person name="Murphy C."/>
            <person name="Pearson M."/>
            <person name="Poon T.W."/>
            <person name="Priest M."/>
            <person name="Roberts A."/>
            <person name="Saif S."/>
            <person name="Shea T."/>
            <person name="Sisk P."/>
            <person name="Sykes S."/>
            <person name="Wortman J."/>
            <person name="Nusbaum C."/>
            <person name="Birren B."/>
        </authorList>
    </citation>
    <scope>NUCLEOTIDE SEQUENCE [LARGE SCALE GENOMIC DNA]</scope>
    <source>
        <strain evidence="5">A-37</strain>
    </source>
</reference>
<feature type="domain" description="RZZ complex subunit KNTC1/ROD C-terminal" evidence="1">
    <location>
        <begin position="1493"/>
        <end position="2045"/>
    </location>
</feature>
<dbReference type="GO" id="GO:1903394">
    <property type="term" value="P:protein localization to kinetochore involved in kinetochore assembly"/>
    <property type="evidence" value="ECO:0007669"/>
    <property type="project" value="TreeGrafter"/>
</dbReference>
<dbReference type="InterPro" id="IPR052802">
    <property type="entry name" value="KNTC1"/>
</dbReference>
<protein>
    <submittedName>
        <fullName evidence="4">Uncharacterized protein</fullName>
    </submittedName>
</protein>
<dbReference type="InterPro" id="IPR019527">
    <property type="entry name" value="RZZ-complex_KNTC1/ROD_C"/>
</dbReference>
<evidence type="ECO:0000259" key="2">
    <source>
        <dbReference type="Pfam" id="PF24504"/>
    </source>
</evidence>
<dbReference type="EnsemblMetazoa" id="ACUA012766-RA">
    <property type="protein sequence ID" value="ACUA012766-PA"/>
    <property type="gene ID" value="ACUA012766"/>
</dbReference>
<feature type="domain" description="KNTC1 first ARM-repeats" evidence="3">
    <location>
        <begin position="364"/>
        <end position="591"/>
    </location>
</feature>
<sequence length="2066" mass="236277">MWSCVEPVSSIDESIVGVFCTSGLLRISSRETVLKTPTINGILQNNRLVISIDNMLILYEDEKRCNQGKFVDACCPVEVIAVSASGNIVLCGLSNGTIMVLHISGVIVLKIELQSPDGKGGTTFAGIFDEGNGRFLLHTTKGSLHRLILDEAKIVESIPAGLPEQQISQYAHYEKVIEKFFRDPIACFIPIRQYCLGTETTVPLIAAANKHSIYFYHKDNVETVPLKPEYNGVKKMFTLMNCKYALTYSGQLFEICPLTKMMSEIPCKFRIEELVILEATGEIIELLITTKPDTNGKILMKIVSFPSMEIRQEMEMSEHTWLVQQPKNAANIYYIAGQTHREPIVQEFELKILSETDPSLRLVKLIKIGRLDEAEEFAKQFELDVQLVHQARAKQLLEGLATSTNAENIFSKLMKVLADVNDPLFLTSIRDASIADRNMKKRYLQFLLAKVSAAPNVEMESVIDINERLLRMETLKLIDPYEIDQDWQQFVYHDNLLQLCTELFQKDMDAACLIWSRHIACILPQLDDSKVALLLRAIPKETSPLHVVQWLLHFVGPILHHQPQLMHLLVQFIVTRTKSFQKLAGWPMIGLTFIEDVIKLLQEVQFPLVNLRLQYESNMEELHRMACALRDLVTLKQQFNLQASLDCYMQEDANRTAFRLLQITPLNLLARIVTEFLYKFFIGKEHLLYEQIIRYVEFLTTNQHNSFWDQRCVTLVELLYDEQQQLETALVILRTAPVPWSPAVASLMRYASSDLPMAVEITAEHNRQIIKCLKVKHGWSLKALINTRLLVQRVLKQHHPDMLADIHAIIKTDPTLAFTTDVSVLVRMAEYGEVITAAQYLDGLDVKRRTECCRSTISMMIRMIDSGRISTDTTNAYLEGLQMLKRRASVEQQKAIQQIVNIVQLRAEFGLSVSCHSYNNTAEHTSLLLAGIRTIFSKLQHNRDQFLDLLLGAMRRLSSLLGVSLLDALYEVMAMLKNIHLSCLLAGQLVEMVNLRQRGVFRSVHRIVSLLLVQHVQSMQSSDCYAWLEDPLTFPVCRALLYQTATDCTKEVTIRLELLRWIQLGTRYYPVGIEDELSRRTTVPETVFNAIYEQLADVDVNHKTNGTNGTTALKNVKRESLSAFDVVNDDFNHVNVPRNRQVLEQETIVTCVGRALQMVLLRVKADKQSYDTFAHLLALMGPMDEVVVSTAFQASLDGLIRVKQYPPVIGIVHQLRSYQPTLGLLIPLPYAESVSRKTIKYMLSQKEPNYSSAIMTLFTCENRDACLEYLRTNLTNESQRIALHTMLEFYYFTIGQEAKAVEERNQRLRYTLFYELCKVDPSLKDKKSFIFHSQSDLMKELKQKVISVELLRKLSDAFGWDYQQMLVSQVITLLSQQELTFTVRTDVYGQERITINETADAMLAQVQPYLDEIDNAVLLCTKLNKYMEQANGYFYEQFFCIFEILSRYGETKDDIQTWCNILTYMKDQLTGRRRHRPGQTEMETWARLHSDGDMLPEIAKYRYPFMLIMRQPLKVLLKEDITIENYHKLLILVSMKAIAEGLDCREINDYFCRSAVINSINEYKIQNREKSQHSEWHRQSKNKAFLQSILRIVDSVMDLPTKLYILYYITCNALDGDDQVNAAYACYQFARAHESSLIGIPEAKDKIEKIYRKYPVLKTQQLLQQNGVTDEKQFQLVKNPQELIQALYTESCFQKVKVNELATIIGELHDLDVEAIQMGLLQKWLTMFGGSGMAAATDAYSNGSGMLEETLYDDHNVSGTSQEDESNVHECMARAYYILSSWQRSKSVEFLVAELNSSLDASHGASDVSKQLQIYQCFSKLVDDNCTTYREFFTQQRYVALKCVHLLKMLGMHTISVARFEEADKMALLKMLWQSHATNPKGLEVLSLICIGYDIYVPQIWNGILKQMARLGLVGNLRALIDIVTAHRQLFGLEGYRMAWELLIKEPFRSANREPSLTEDALLARSLVMVQKCPISFRLNLIEIADVCVNVNRTNMAAVLLGFSDEEQKEALKKLIATIAVPNLQEQIRELEEFGLATTITKAVCRELLTSPEPSPLAAKKKWRSN</sequence>
<dbReference type="PANTHER" id="PTHR15688">
    <property type="entry name" value="KINETOCHORE-ASSOCIATED PROTEIN 1"/>
    <property type="match status" value="1"/>
</dbReference>
<dbReference type="InterPro" id="IPR055403">
    <property type="entry name" value="ARM_KNTC1_1st"/>
</dbReference>
<keyword evidence="5" id="KW-1185">Reference proteome</keyword>
<dbReference type="GO" id="GO:1990423">
    <property type="term" value="C:RZZ complex"/>
    <property type="evidence" value="ECO:0007669"/>
    <property type="project" value="TreeGrafter"/>
</dbReference>
<dbReference type="Proteomes" id="UP000075883">
    <property type="component" value="Unassembled WGS sequence"/>
</dbReference>
<dbReference type="Pfam" id="PF24504">
    <property type="entry name" value="Rod_N"/>
    <property type="match status" value="1"/>
</dbReference>
<dbReference type="GO" id="GO:0031267">
    <property type="term" value="F:small GTPase binding"/>
    <property type="evidence" value="ECO:0007669"/>
    <property type="project" value="TreeGrafter"/>
</dbReference>
<dbReference type="PANTHER" id="PTHR15688:SF1">
    <property type="entry name" value="KINETOCHORE-ASSOCIATED PROTEIN 1"/>
    <property type="match status" value="1"/>
</dbReference>
<evidence type="ECO:0000259" key="1">
    <source>
        <dbReference type="Pfam" id="PF10493"/>
    </source>
</evidence>
<organism evidence="4 5">
    <name type="scientific">Anopheles culicifacies</name>
    <dbReference type="NCBI Taxonomy" id="139723"/>
    <lineage>
        <taxon>Eukaryota</taxon>
        <taxon>Metazoa</taxon>
        <taxon>Ecdysozoa</taxon>
        <taxon>Arthropoda</taxon>
        <taxon>Hexapoda</taxon>
        <taxon>Insecta</taxon>
        <taxon>Pterygota</taxon>
        <taxon>Neoptera</taxon>
        <taxon>Endopterygota</taxon>
        <taxon>Diptera</taxon>
        <taxon>Nematocera</taxon>
        <taxon>Culicoidea</taxon>
        <taxon>Culicidae</taxon>
        <taxon>Anophelinae</taxon>
        <taxon>Anopheles</taxon>
        <taxon>culicifacies species complex</taxon>
    </lineage>
</organism>
<dbReference type="GO" id="GO:0005828">
    <property type="term" value="C:kinetochore microtubule"/>
    <property type="evidence" value="ECO:0007669"/>
    <property type="project" value="TreeGrafter"/>
</dbReference>
<dbReference type="GO" id="GO:0005737">
    <property type="term" value="C:cytoplasm"/>
    <property type="evidence" value="ECO:0007669"/>
    <property type="project" value="TreeGrafter"/>
</dbReference>
<reference evidence="4" key="2">
    <citation type="submission" date="2020-05" db="UniProtKB">
        <authorList>
            <consortium name="EnsemblMetazoa"/>
        </authorList>
    </citation>
    <scope>IDENTIFICATION</scope>
    <source>
        <strain evidence="4">A-37</strain>
    </source>
</reference>
<dbReference type="Pfam" id="PF24520">
    <property type="entry name" value="ARM_KNTC1_1st"/>
    <property type="match status" value="1"/>
</dbReference>
<dbReference type="Pfam" id="PF10493">
    <property type="entry name" value="Rod_C"/>
    <property type="match status" value="1"/>
</dbReference>
<feature type="domain" description="Rod N-terminal" evidence="2">
    <location>
        <begin position="200"/>
        <end position="358"/>
    </location>
</feature>
<proteinExistence type="predicted"/>
<dbReference type="InterPro" id="IPR057303">
    <property type="entry name" value="Rod_N"/>
</dbReference>
<evidence type="ECO:0000313" key="5">
    <source>
        <dbReference type="Proteomes" id="UP000075883"/>
    </source>
</evidence>
<evidence type="ECO:0000313" key="4">
    <source>
        <dbReference type="EnsemblMetazoa" id="ACUA012766-PA"/>
    </source>
</evidence>
<evidence type="ECO:0000259" key="3">
    <source>
        <dbReference type="Pfam" id="PF24520"/>
    </source>
</evidence>
<name>A0A182M9G7_9DIPT</name>
<dbReference type="VEuPathDB" id="VectorBase:ACUA012766"/>
<dbReference type="EMBL" id="AXCM01001783">
    <property type="status" value="NOT_ANNOTATED_CDS"/>
    <property type="molecule type" value="Genomic_DNA"/>
</dbReference>
<dbReference type="GO" id="GO:0007094">
    <property type="term" value="P:mitotic spindle assembly checkpoint signaling"/>
    <property type="evidence" value="ECO:0007669"/>
    <property type="project" value="TreeGrafter"/>
</dbReference>
<dbReference type="STRING" id="139723.A0A182M9G7"/>
<dbReference type="GO" id="GO:0000070">
    <property type="term" value="P:mitotic sister chromatid segregation"/>
    <property type="evidence" value="ECO:0007669"/>
    <property type="project" value="TreeGrafter"/>
</dbReference>